<dbReference type="KEGG" id="tpf:TPHA_0L01650"/>
<accession>G8C040</accession>
<name>G8C040_TETPH</name>
<gene>
    <name evidence="1" type="primary">TPHA0L01650</name>
    <name evidence="1" type="ordered locus">TPHA_0L01650</name>
</gene>
<dbReference type="HOGENOM" id="CLU_138673_0_0_1"/>
<dbReference type="OMA" id="IRTRWIV"/>
<dbReference type="eggNOG" id="ENOG502SEX1">
    <property type="taxonomic scope" value="Eukaryota"/>
</dbReference>
<dbReference type="OrthoDB" id="4070021at2759"/>
<evidence type="ECO:0000313" key="2">
    <source>
        <dbReference type="Proteomes" id="UP000005666"/>
    </source>
</evidence>
<keyword evidence="2" id="KW-1185">Reference proteome</keyword>
<dbReference type="EMBL" id="HE612867">
    <property type="protein sequence ID" value="CCE65518.1"/>
    <property type="molecule type" value="Genomic_DNA"/>
</dbReference>
<sequence length="154" mass="18189">MLKSGFKIKRPHSPDVIGMENYKKQRLLEDFSNLNISNTNKSKAPSISNSNVNILKTHSSILKIGKDANDINSYNDMILQKFRNELINHSLQVVVWRDYKTLIYENWLKWYISRHNDFNAYDMHDDDDEDVDIDDEDMNIDDEMDIDMDVNMQL</sequence>
<proteinExistence type="predicted"/>
<reference evidence="1 2" key="1">
    <citation type="journal article" date="2011" name="Proc. Natl. Acad. Sci. U.S.A.">
        <title>Evolutionary erosion of yeast sex chromosomes by mating-type switching accidents.</title>
        <authorList>
            <person name="Gordon J.L."/>
            <person name="Armisen D."/>
            <person name="Proux-Wera E."/>
            <person name="Oheigeartaigh S.S."/>
            <person name="Byrne K.P."/>
            <person name="Wolfe K.H."/>
        </authorList>
    </citation>
    <scope>NUCLEOTIDE SEQUENCE [LARGE SCALE GENOMIC DNA]</scope>
    <source>
        <strain evidence="2">ATCC 24235 / CBS 4417 / NBRC 1672 / NRRL Y-8282 / UCD 70-5</strain>
    </source>
</reference>
<protein>
    <submittedName>
        <fullName evidence="1">Uncharacterized protein</fullName>
    </submittedName>
</protein>
<dbReference type="GeneID" id="11531600"/>
<dbReference type="RefSeq" id="XP_003687952.1">
    <property type="nucleotide sequence ID" value="XM_003687904.1"/>
</dbReference>
<organism evidence="1 2">
    <name type="scientific">Tetrapisispora phaffii (strain ATCC 24235 / CBS 4417 / NBRC 1672 / NRRL Y-8282 / UCD 70-5)</name>
    <name type="common">Yeast</name>
    <name type="synonym">Fabospora phaffii</name>
    <dbReference type="NCBI Taxonomy" id="1071381"/>
    <lineage>
        <taxon>Eukaryota</taxon>
        <taxon>Fungi</taxon>
        <taxon>Dikarya</taxon>
        <taxon>Ascomycota</taxon>
        <taxon>Saccharomycotina</taxon>
        <taxon>Saccharomycetes</taxon>
        <taxon>Saccharomycetales</taxon>
        <taxon>Saccharomycetaceae</taxon>
        <taxon>Tetrapisispora</taxon>
    </lineage>
</organism>
<evidence type="ECO:0000313" key="1">
    <source>
        <dbReference type="EMBL" id="CCE65518.1"/>
    </source>
</evidence>
<dbReference type="AlphaFoldDB" id="G8C040"/>
<dbReference type="Proteomes" id="UP000005666">
    <property type="component" value="Chromosome 12"/>
</dbReference>